<evidence type="ECO:0000256" key="7">
    <source>
        <dbReference type="ARBA" id="ARBA00022798"/>
    </source>
</evidence>
<gene>
    <name evidence="13" type="ORF">MMAGJ_67390</name>
</gene>
<evidence type="ECO:0000256" key="4">
    <source>
        <dbReference type="ARBA" id="ARBA00013244"/>
    </source>
</evidence>
<sequence>MNFHGAEAMTEYLSSSDAFMWAIGDDPVLHSTIVTLTMLERCPDWHEVVDRFNRISLAAPRFRQIVKRSTPPLPPHWELDPEFDLGFHVRRERTPELGNLDVLLERVQIAAMADYDRAHPLWEATLVDGLADGAAALLCKLDHAMTDGVGAVQLASVLYDCIEPSEQSVPSGRETSHVGAPLSALIQARRLFVPSVRHPLAAAAAACTTAASMVRTARPMNGPQSRLMVKRSPRRHVGTHEVSKAELLRAAHAAGGTLNDALIAAIAGGLRRYHENHAAPVAELLVSMPISIRTGNDPAGGNRATLSRFRVPVDLTDPGSRIRAIHEHAGIARSEKALAHTSAIAAVLNAMPRRYVTSALRHVDFIASDVPGFPKPVSLAGAPVRMQYAFSPTLGAALNVTMFSYVDTCGIGVNVDVGAVPDYHAFHGCLVEGFDEVLNLAMR</sequence>
<evidence type="ECO:0000256" key="1">
    <source>
        <dbReference type="ARBA" id="ARBA00004771"/>
    </source>
</evidence>
<dbReference type="InterPro" id="IPR009721">
    <property type="entry name" value="O-acyltransferase_WSD1_C"/>
</dbReference>
<comment type="similarity">
    <text evidence="3">Belongs to the long-chain O-acyltransferase family.</text>
</comment>
<evidence type="ECO:0000256" key="2">
    <source>
        <dbReference type="ARBA" id="ARBA00005189"/>
    </source>
</evidence>
<name>A0ABM7I3J0_MYCME</name>
<evidence type="ECO:0000256" key="5">
    <source>
        <dbReference type="ARBA" id="ARBA00022516"/>
    </source>
</evidence>
<evidence type="ECO:0000256" key="10">
    <source>
        <dbReference type="ARBA" id="ARBA00048109"/>
    </source>
</evidence>
<evidence type="ECO:0000256" key="6">
    <source>
        <dbReference type="ARBA" id="ARBA00022679"/>
    </source>
</evidence>
<dbReference type="PANTHER" id="PTHR31650">
    <property type="entry name" value="O-ACYLTRANSFERASE (WSD1-LIKE) FAMILY PROTEIN"/>
    <property type="match status" value="1"/>
</dbReference>
<protein>
    <recommendedName>
        <fullName evidence="4">diacylglycerol O-acyltransferase</fullName>
        <ecNumber evidence="4">2.3.1.20</ecNumber>
    </recommendedName>
</protein>
<evidence type="ECO:0000259" key="12">
    <source>
        <dbReference type="Pfam" id="PF06974"/>
    </source>
</evidence>
<dbReference type="EMBL" id="AP022567">
    <property type="protein sequence ID" value="BBX37457.1"/>
    <property type="molecule type" value="Genomic_DNA"/>
</dbReference>
<dbReference type="Pfam" id="PF06974">
    <property type="entry name" value="WS_DGAT_C"/>
    <property type="match status" value="1"/>
</dbReference>
<dbReference type="InterPro" id="IPR004255">
    <property type="entry name" value="O-acyltransferase_WSD1_N"/>
</dbReference>
<comment type="catalytic activity">
    <reaction evidence="10">
        <text>an acyl-CoA + a 1,2-diacyl-sn-glycerol = a triacyl-sn-glycerol + CoA</text>
        <dbReference type="Rhea" id="RHEA:10868"/>
        <dbReference type="ChEBI" id="CHEBI:17815"/>
        <dbReference type="ChEBI" id="CHEBI:57287"/>
        <dbReference type="ChEBI" id="CHEBI:58342"/>
        <dbReference type="ChEBI" id="CHEBI:64615"/>
        <dbReference type="EC" id="2.3.1.20"/>
    </reaction>
</comment>
<evidence type="ECO:0000256" key="3">
    <source>
        <dbReference type="ARBA" id="ARBA00009587"/>
    </source>
</evidence>
<proteinExistence type="inferred from homology"/>
<evidence type="ECO:0000256" key="9">
    <source>
        <dbReference type="ARBA" id="ARBA00023315"/>
    </source>
</evidence>
<comment type="pathway">
    <text evidence="2">Lipid metabolism.</text>
</comment>
<accession>A0ABM7I3J0</accession>
<dbReference type="Proteomes" id="UP000465622">
    <property type="component" value="Chromosome"/>
</dbReference>
<evidence type="ECO:0000256" key="8">
    <source>
        <dbReference type="ARBA" id="ARBA00023098"/>
    </source>
</evidence>
<keyword evidence="5" id="KW-0444">Lipid biosynthesis</keyword>
<dbReference type="EC" id="2.3.1.20" evidence="4"/>
<comment type="pathway">
    <text evidence="1">Glycerolipid metabolism; triacylglycerol biosynthesis.</text>
</comment>
<dbReference type="PANTHER" id="PTHR31650:SF1">
    <property type="entry name" value="WAX ESTER SYNTHASE_DIACYLGLYCEROL ACYLTRANSFERASE 4-RELATED"/>
    <property type="match status" value="1"/>
</dbReference>
<feature type="domain" description="O-acyltransferase WSD1 C-terminal" evidence="12">
    <location>
        <begin position="301"/>
        <end position="436"/>
    </location>
</feature>
<dbReference type="InterPro" id="IPR045034">
    <property type="entry name" value="O-acyltransferase_WSD1-like"/>
</dbReference>
<feature type="domain" description="O-acyltransferase WSD1-like N-terminal" evidence="11">
    <location>
        <begin position="13"/>
        <end position="261"/>
    </location>
</feature>
<organism evidence="13 14">
    <name type="scientific">Mycolicibacterium mageritense</name>
    <name type="common">Mycobacterium mageritense</name>
    <dbReference type="NCBI Taxonomy" id="53462"/>
    <lineage>
        <taxon>Bacteria</taxon>
        <taxon>Bacillati</taxon>
        <taxon>Actinomycetota</taxon>
        <taxon>Actinomycetes</taxon>
        <taxon>Mycobacteriales</taxon>
        <taxon>Mycobacteriaceae</taxon>
        <taxon>Mycolicibacterium</taxon>
    </lineage>
</organism>
<keyword evidence="9" id="KW-0012">Acyltransferase</keyword>
<evidence type="ECO:0000313" key="13">
    <source>
        <dbReference type="EMBL" id="BBX37457.1"/>
    </source>
</evidence>
<dbReference type="Pfam" id="PF03007">
    <property type="entry name" value="WS_DGAT_cat"/>
    <property type="match status" value="1"/>
</dbReference>
<evidence type="ECO:0000259" key="11">
    <source>
        <dbReference type="Pfam" id="PF03007"/>
    </source>
</evidence>
<keyword evidence="14" id="KW-1185">Reference proteome</keyword>
<evidence type="ECO:0000313" key="14">
    <source>
        <dbReference type="Proteomes" id="UP000465622"/>
    </source>
</evidence>
<reference evidence="13 14" key="1">
    <citation type="journal article" date="2019" name="Emerg. Microbes Infect.">
        <title>Comprehensive subspecies identification of 175 nontuberculous mycobacteria species based on 7547 genomic profiles.</title>
        <authorList>
            <person name="Matsumoto Y."/>
            <person name="Kinjo T."/>
            <person name="Motooka D."/>
            <person name="Nabeya D."/>
            <person name="Jung N."/>
            <person name="Uechi K."/>
            <person name="Horii T."/>
            <person name="Iida T."/>
            <person name="Fujita J."/>
            <person name="Nakamura S."/>
        </authorList>
    </citation>
    <scope>NUCLEOTIDE SEQUENCE [LARGE SCALE GENOMIC DNA]</scope>
    <source>
        <strain evidence="13 14">JCM 12375</strain>
    </source>
</reference>
<keyword evidence="8" id="KW-0443">Lipid metabolism</keyword>
<keyword evidence="7" id="KW-0319">Glycerol metabolism</keyword>
<keyword evidence="6" id="KW-0808">Transferase</keyword>
<dbReference type="SUPFAM" id="SSF52777">
    <property type="entry name" value="CoA-dependent acyltransferases"/>
    <property type="match status" value="1"/>
</dbReference>